<proteinExistence type="predicted"/>
<keyword evidence="5" id="KW-1185">Reference proteome</keyword>
<evidence type="ECO:0000313" key="4">
    <source>
        <dbReference type="EMBL" id="PMD62098.1"/>
    </source>
</evidence>
<evidence type="ECO:0000313" key="5">
    <source>
        <dbReference type="Proteomes" id="UP000235371"/>
    </source>
</evidence>
<dbReference type="SUPFAM" id="SSF48403">
    <property type="entry name" value="Ankyrin repeat"/>
    <property type="match status" value="1"/>
</dbReference>
<dbReference type="Gene3D" id="1.25.40.20">
    <property type="entry name" value="Ankyrin repeat-containing domain"/>
    <property type="match status" value="1"/>
</dbReference>
<reference evidence="4 5" key="1">
    <citation type="submission" date="2016-04" db="EMBL/GenBank/DDBJ databases">
        <title>A degradative enzymes factory behind the ericoid mycorrhizal symbiosis.</title>
        <authorList>
            <consortium name="DOE Joint Genome Institute"/>
            <person name="Martino E."/>
            <person name="Morin E."/>
            <person name="Grelet G."/>
            <person name="Kuo A."/>
            <person name="Kohler A."/>
            <person name="Daghino S."/>
            <person name="Barry K."/>
            <person name="Choi C."/>
            <person name="Cichocki N."/>
            <person name="Clum A."/>
            <person name="Copeland A."/>
            <person name="Hainaut M."/>
            <person name="Haridas S."/>
            <person name="Labutti K."/>
            <person name="Lindquist E."/>
            <person name="Lipzen A."/>
            <person name="Khouja H.-R."/>
            <person name="Murat C."/>
            <person name="Ohm R."/>
            <person name="Olson A."/>
            <person name="Spatafora J."/>
            <person name="Veneault-Fourrey C."/>
            <person name="Henrissat B."/>
            <person name="Grigoriev I."/>
            <person name="Martin F."/>
            <person name="Perotto S."/>
        </authorList>
    </citation>
    <scope>NUCLEOTIDE SEQUENCE [LARGE SCALE GENOMIC DNA]</scope>
    <source>
        <strain evidence="4 5">E</strain>
    </source>
</reference>
<keyword evidence="1" id="KW-0677">Repeat</keyword>
<sequence>MATSSPNSNPAPSSPEEAEKLIRHICHHGYRTNDEIQQAIDSHFLPHADQILALHKTTHFTDKPPFGSVVPWALGKKCYPLLRYLIHNGWEMNREREGMNGCPSLLGALPVLRDIDLTRFLLAQGADPRVGNTPPPYPRTITRGSKGWLLHLASMFSSLETFTLLHSHGANLSYAHALHGAASAGPSQIPIIRHLLDSKAVDVDELDIYHAVHQGTPLLAAITKGHVEVVRVLLGYGAHPLACIKTPYESSAEESARALGSRDEEASKEILRMLEEARGEREREGRLGGVPVSVLVKPRSGASGASGAS</sequence>
<dbReference type="InParanoid" id="A0A2J6TGL1"/>
<name>A0A2J6TGL1_9HELO</name>
<keyword evidence="2 3" id="KW-0040">ANK repeat</keyword>
<evidence type="ECO:0000256" key="3">
    <source>
        <dbReference type="PROSITE-ProRule" id="PRU00023"/>
    </source>
</evidence>
<dbReference type="PANTHER" id="PTHR24189:SF50">
    <property type="entry name" value="ANKYRIN REPEAT AND SOCS BOX PROTEIN 2"/>
    <property type="match status" value="1"/>
</dbReference>
<dbReference type="OrthoDB" id="426293at2759"/>
<dbReference type="AlphaFoldDB" id="A0A2J6TGL1"/>
<dbReference type="GeneID" id="36594748"/>
<dbReference type="Pfam" id="PF12796">
    <property type="entry name" value="Ank_2"/>
    <property type="match status" value="1"/>
</dbReference>
<dbReference type="EMBL" id="KZ613785">
    <property type="protein sequence ID" value="PMD62098.1"/>
    <property type="molecule type" value="Genomic_DNA"/>
</dbReference>
<accession>A0A2J6TGL1</accession>
<organism evidence="4 5">
    <name type="scientific">Hyaloscypha bicolor E</name>
    <dbReference type="NCBI Taxonomy" id="1095630"/>
    <lineage>
        <taxon>Eukaryota</taxon>
        <taxon>Fungi</taxon>
        <taxon>Dikarya</taxon>
        <taxon>Ascomycota</taxon>
        <taxon>Pezizomycotina</taxon>
        <taxon>Leotiomycetes</taxon>
        <taxon>Helotiales</taxon>
        <taxon>Hyaloscyphaceae</taxon>
        <taxon>Hyaloscypha</taxon>
        <taxon>Hyaloscypha bicolor</taxon>
    </lineage>
</organism>
<dbReference type="InterPro" id="IPR002110">
    <property type="entry name" value="Ankyrin_rpt"/>
</dbReference>
<dbReference type="Proteomes" id="UP000235371">
    <property type="component" value="Unassembled WGS sequence"/>
</dbReference>
<dbReference type="PROSITE" id="PS50088">
    <property type="entry name" value="ANK_REPEAT"/>
    <property type="match status" value="1"/>
</dbReference>
<dbReference type="PROSITE" id="PS50297">
    <property type="entry name" value="ANK_REP_REGION"/>
    <property type="match status" value="1"/>
</dbReference>
<gene>
    <name evidence="4" type="ORF">K444DRAFT_662209</name>
</gene>
<dbReference type="SMART" id="SM00248">
    <property type="entry name" value="ANK"/>
    <property type="match status" value="2"/>
</dbReference>
<evidence type="ECO:0000256" key="2">
    <source>
        <dbReference type="ARBA" id="ARBA00023043"/>
    </source>
</evidence>
<dbReference type="InterPro" id="IPR050745">
    <property type="entry name" value="Multifunctional_regulatory"/>
</dbReference>
<dbReference type="PANTHER" id="PTHR24189">
    <property type="entry name" value="MYOTROPHIN"/>
    <property type="match status" value="1"/>
</dbReference>
<dbReference type="InterPro" id="IPR036770">
    <property type="entry name" value="Ankyrin_rpt-contain_sf"/>
</dbReference>
<evidence type="ECO:0000256" key="1">
    <source>
        <dbReference type="ARBA" id="ARBA00022737"/>
    </source>
</evidence>
<feature type="repeat" description="ANK" evidence="3">
    <location>
        <begin position="213"/>
        <end position="238"/>
    </location>
</feature>
<protein>
    <submittedName>
        <fullName evidence="4">Uncharacterized protein</fullName>
    </submittedName>
</protein>
<dbReference type="RefSeq" id="XP_024739002.1">
    <property type="nucleotide sequence ID" value="XM_024886671.1"/>
</dbReference>